<accession>A0A6G0TC53</accession>
<evidence type="ECO:0000313" key="1">
    <source>
        <dbReference type="EMBL" id="KAE9530523.1"/>
    </source>
</evidence>
<dbReference type="EMBL" id="VYZN01000042">
    <property type="protein sequence ID" value="KAE9530523.1"/>
    <property type="molecule type" value="Genomic_DNA"/>
</dbReference>
<dbReference type="Proteomes" id="UP000475862">
    <property type="component" value="Unassembled WGS sequence"/>
</dbReference>
<sequence length="314" mass="34910">MQNIDSCVVILIVPVAVFENPVTNGASATLMSARCDTADVNLLADSSALCFQQPSTRQRRGWLLANTRNPTMSSNFSPNNKVGGVLLQQVLRAADQTVDGHGGLDELKPFLIVHRQQVVMELQAYVLVVTIGVSNTNHAHGPVGLGEHVPHDHVRFGGVCLFDAHDPSVRQVGPEHQLQLFQNVHIGHSVSGYRRRSKRCPSTGSLSFEIFPLSANKNAWTTNCLLSRYMIKTTTTQLLHDKRLKITLSVRRHKLSLGPLLYTNSHRVAFIAIVIVRFTKTREYYVSMSTLELRVADLLSLIIIIHVYKDIGFD</sequence>
<comment type="caution">
    <text evidence="1">The sequence shown here is derived from an EMBL/GenBank/DDBJ whole genome shotgun (WGS) entry which is preliminary data.</text>
</comment>
<reference evidence="1 2" key="1">
    <citation type="submission" date="2019-08" db="EMBL/GenBank/DDBJ databases">
        <title>The genome of the soybean aphid Biotype 1, its phylome, world population structure and adaptation to the North American continent.</title>
        <authorList>
            <person name="Giordano R."/>
            <person name="Donthu R.K."/>
            <person name="Hernandez A.G."/>
            <person name="Wright C.L."/>
            <person name="Zimin A.V."/>
        </authorList>
    </citation>
    <scope>NUCLEOTIDE SEQUENCE [LARGE SCALE GENOMIC DNA]</scope>
    <source>
        <tissue evidence="1">Whole aphids</tissue>
    </source>
</reference>
<keyword evidence="2" id="KW-1185">Reference proteome</keyword>
<protein>
    <submittedName>
        <fullName evidence="1">Uncharacterized protein</fullName>
    </submittedName>
</protein>
<dbReference type="AlphaFoldDB" id="A0A6G0TC53"/>
<evidence type="ECO:0000313" key="2">
    <source>
        <dbReference type="Proteomes" id="UP000475862"/>
    </source>
</evidence>
<gene>
    <name evidence="1" type="ORF">AGLY_010985</name>
</gene>
<name>A0A6G0TC53_APHGL</name>
<proteinExistence type="predicted"/>
<organism evidence="1 2">
    <name type="scientific">Aphis glycines</name>
    <name type="common">Soybean aphid</name>
    <dbReference type="NCBI Taxonomy" id="307491"/>
    <lineage>
        <taxon>Eukaryota</taxon>
        <taxon>Metazoa</taxon>
        <taxon>Ecdysozoa</taxon>
        <taxon>Arthropoda</taxon>
        <taxon>Hexapoda</taxon>
        <taxon>Insecta</taxon>
        <taxon>Pterygota</taxon>
        <taxon>Neoptera</taxon>
        <taxon>Paraneoptera</taxon>
        <taxon>Hemiptera</taxon>
        <taxon>Sternorrhyncha</taxon>
        <taxon>Aphidomorpha</taxon>
        <taxon>Aphidoidea</taxon>
        <taxon>Aphididae</taxon>
        <taxon>Aphidini</taxon>
        <taxon>Aphis</taxon>
        <taxon>Aphis</taxon>
    </lineage>
</organism>